<dbReference type="SUPFAM" id="SSF50630">
    <property type="entry name" value="Acid proteases"/>
    <property type="match status" value="1"/>
</dbReference>
<dbReference type="PANTHER" id="PTHR33067">
    <property type="entry name" value="RNA-DIRECTED DNA POLYMERASE-RELATED"/>
    <property type="match status" value="1"/>
</dbReference>
<dbReference type="EMBL" id="QZWG01000020">
    <property type="protein sequence ID" value="RZB42568.1"/>
    <property type="molecule type" value="Genomic_DNA"/>
</dbReference>
<sequence length="191" mass="21624">MLSEISLPKVYRNFTEATEAPETIFNSMEELTIYTPILISSPPPNCCVFGYFLSEILRNFTDSTAMSVKPSKAINNGRMPTNNGPRTKLGYDRKELLDFGASINLMPLSMIKRIGEVEIKPTRMALQLADRTIKHPYGIIEDVLVKVDKFLFPVDFVVMDMDEDREVPLILGRHFMKTAEVLIDVDDGKDC</sequence>
<organism evidence="1 2">
    <name type="scientific">Glycine soja</name>
    <name type="common">Wild soybean</name>
    <dbReference type="NCBI Taxonomy" id="3848"/>
    <lineage>
        <taxon>Eukaryota</taxon>
        <taxon>Viridiplantae</taxon>
        <taxon>Streptophyta</taxon>
        <taxon>Embryophyta</taxon>
        <taxon>Tracheophyta</taxon>
        <taxon>Spermatophyta</taxon>
        <taxon>Magnoliopsida</taxon>
        <taxon>eudicotyledons</taxon>
        <taxon>Gunneridae</taxon>
        <taxon>Pentapetalae</taxon>
        <taxon>rosids</taxon>
        <taxon>fabids</taxon>
        <taxon>Fabales</taxon>
        <taxon>Fabaceae</taxon>
        <taxon>Papilionoideae</taxon>
        <taxon>50 kb inversion clade</taxon>
        <taxon>NPAAA clade</taxon>
        <taxon>indigoferoid/millettioid clade</taxon>
        <taxon>Phaseoleae</taxon>
        <taxon>Glycine</taxon>
        <taxon>Glycine subgen. Soja</taxon>
    </lineage>
</organism>
<dbReference type="AlphaFoldDB" id="A0A445F150"/>
<dbReference type="Proteomes" id="UP000289340">
    <property type="component" value="Chromosome 20"/>
</dbReference>
<dbReference type="PANTHER" id="PTHR33067:SF35">
    <property type="entry name" value="ASPARTIC PEPTIDASE DDI1-TYPE DOMAIN-CONTAINING PROTEIN"/>
    <property type="match status" value="1"/>
</dbReference>
<proteinExistence type="predicted"/>
<evidence type="ECO:0008006" key="3">
    <source>
        <dbReference type="Google" id="ProtNLM"/>
    </source>
</evidence>
<evidence type="ECO:0000313" key="2">
    <source>
        <dbReference type="Proteomes" id="UP000289340"/>
    </source>
</evidence>
<keyword evidence="2" id="KW-1185">Reference proteome</keyword>
<name>A0A445F150_GLYSO</name>
<reference evidence="1 2" key="1">
    <citation type="submission" date="2018-09" db="EMBL/GenBank/DDBJ databases">
        <title>A high-quality reference genome of wild soybean provides a powerful tool to mine soybean genomes.</title>
        <authorList>
            <person name="Xie M."/>
            <person name="Chung C.Y.L."/>
            <person name="Li M.-W."/>
            <person name="Wong F.-L."/>
            <person name="Chan T.-F."/>
            <person name="Lam H.-M."/>
        </authorList>
    </citation>
    <scope>NUCLEOTIDE SEQUENCE [LARGE SCALE GENOMIC DNA]</scope>
    <source>
        <strain evidence="2">cv. W05</strain>
        <tissue evidence="1">Hypocotyl of etiolated seedlings</tissue>
    </source>
</reference>
<dbReference type="Gene3D" id="2.40.70.10">
    <property type="entry name" value="Acid Proteases"/>
    <property type="match status" value="1"/>
</dbReference>
<gene>
    <name evidence="1" type="ORF">D0Y65_053230</name>
</gene>
<dbReference type="Pfam" id="PF13650">
    <property type="entry name" value="Asp_protease_2"/>
    <property type="match status" value="1"/>
</dbReference>
<comment type="caution">
    <text evidence="1">The sequence shown here is derived from an EMBL/GenBank/DDBJ whole genome shotgun (WGS) entry which is preliminary data.</text>
</comment>
<protein>
    <recommendedName>
        <fullName evidence="3">Aspartic peptidase DDI1-type domain-containing protein</fullName>
    </recommendedName>
</protein>
<dbReference type="InterPro" id="IPR021109">
    <property type="entry name" value="Peptidase_aspartic_dom_sf"/>
</dbReference>
<accession>A0A445F150</accession>
<evidence type="ECO:0000313" key="1">
    <source>
        <dbReference type="EMBL" id="RZB42568.1"/>
    </source>
</evidence>
<dbReference type="CDD" id="cd00303">
    <property type="entry name" value="retropepsin_like"/>
    <property type="match status" value="1"/>
</dbReference>